<keyword evidence="5" id="KW-0812">Transmembrane</keyword>
<dbReference type="EMBL" id="WJXA01000416">
    <property type="protein sequence ID" value="KAF7112818.1"/>
    <property type="molecule type" value="Genomic_DNA"/>
</dbReference>
<dbReference type="InterPro" id="IPR011009">
    <property type="entry name" value="Kinase-like_dom_sf"/>
</dbReference>
<dbReference type="GO" id="GO:0004672">
    <property type="term" value="F:protein kinase activity"/>
    <property type="evidence" value="ECO:0007669"/>
    <property type="project" value="InterPro"/>
</dbReference>
<evidence type="ECO:0000256" key="5">
    <source>
        <dbReference type="SAM" id="Phobius"/>
    </source>
</evidence>
<dbReference type="FunFam" id="3.30.200.20:FF:000178">
    <property type="entry name" value="serine/threonine-protein kinase PBS1-like"/>
    <property type="match status" value="1"/>
</dbReference>
<reference evidence="7" key="1">
    <citation type="submission" date="2019-11" db="EMBL/GenBank/DDBJ databases">
        <authorList>
            <person name="Liu Y."/>
            <person name="Hou J."/>
            <person name="Li T.-Q."/>
            <person name="Guan C.-H."/>
            <person name="Wu X."/>
            <person name="Wu H.-Z."/>
            <person name="Ling F."/>
            <person name="Zhang R."/>
            <person name="Shi X.-G."/>
            <person name="Ren J.-P."/>
            <person name="Chen E.-F."/>
            <person name="Sun J.-M."/>
        </authorList>
    </citation>
    <scope>NUCLEOTIDE SEQUENCE</scope>
    <source>
        <strain evidence="7">Adult_tree_wgs_1</strain>
        <tissue evidence="7">Leaves</tissue>
    </source>
</reference>
<feature type="domain" description="Protein kinase" evidence="6">
    <location>
        <begin position="260"/>
        <end position="491"/>
    </location>
</feature>
<evidence type="ECO:0000259" key="6">
    <source>
        <dbReference type="PROSITE" id="PS50011"/>
    </source>
</evidence>
<sequence>MRLESDGHLKIYNGGFPASPFVDMVTYGYDLGKSQHPRWCGKYGVCRQGECSCPIGIDGVPCFNPTEFQLPARVRSSPDQHDLIEVRNITCFNVIDPGAASKVNLAIRARFQGLRRRLSSADRRMLGHSSERDLRGMNRLLRFIGQCKQAYLQNCSCEAAIFRYNNNVSDGYCNIPVEFLSFREGPIPNYNLIKVQRNQRKLVAIIAGSSFGAFVVLCAVIVSLLVMMRRNNRDTGEDDMNLIPGMPTRFSYEHLQIATDDFRLKLGSGGFWTVFKGKLGDGTEVAMKRLGQRGQGMKEFLAEVSIGSLHHFNLVRLIGYCAEKAGRFLVYEYMSNGSLDNWIYRASKKPGLGWQTQKKIILDIAKGLAYLHEDCRQRKDRKNFERTQSGSSSHLLKVLQEKAEEDRLIDIVENMDEDMQHHREEMVGLAWCLQDDHRRQPSMSTLIKALEGVTEVEPNITYRFTHALTSSLVVIDNVSAAPQASVLSNPR</sequence>
<keyword evidence="5" id="KW-1133">Transmembrane helix</keyword>
<dbReference type="OrthoDB" id="4062651at2759"/>
<dbReference type="PANTHER" id="PTHR47976">
    <property type="entry name" value="G-TYPE LECTIN S-RECEPTOR-LIKE SERINE/THREONINE-PROTEIN KINASE SD2-5"/>
    <property type="match status" value="1"/>
</dbReference>
<dbReference type="Proteomes" id="UP000626092">
    <property type="component" value="Unassembled WGS sequence"/>
</dbReference>
<keyword evidence="1" id="KW-0808">Transferase</keyword>
<dbReference type="InterPro" id="IPR000719">
    <property type="entry name" value="Prot_kinase_dom"/>
</dbReference>
<organism evidence="7 8">
    <name type="scientific">Rhododendron simsii</name>
    <name type="common">Sims's rhododendron</name>
    <dbReference type="NCBI Taxonomy" id="118357"/>
    <lineage>
        <taxon>Eukaryota</taxon>
        <taxon>Viridiplantae</taxon>
        <taxon>Streptophyta</taxon>
        <taxon>Embryophyta</taxon>
        <taxon>Tracheophyta</taxon>
        <taxon>Spermatophyta</taxon>
        <taxon>Magnoliopsida</taxon>
        <taxon>eudicotyledons</taxon>
        <taxon>Gunneridae</taxon>
        <taxon>Pentapetalae</taxon>
        <taxon>asterids</taxon>
        <taxon>Ericales</taxon>
        <taxon>Ericaceae</taxon>
        <taxon>Ericoideae</taxon>
        <taxon>Rhodoreae</taxon>
        <taxon>Rhododendron</taxon>
    </lineage>
</organism>
<dbReference type="InterPro" id="IPR051343">
    <property type="entry name" value="G-type_lectin_kinases/EP1-like"/>
</dbReference>
<keyword evidence="8" id="KW-1185">Reference proteome</keyword>
<dbReference type="GO" id="GO:0005524">
    <property type="term" value="F:ATP binding"/>
    <property type="evidence" value="ECO:0007669"/>
    <property type="project" value="UniProtKB-KW"/>
</dbReference>
<gene>
    <name evidence="7" type="ORF">RHSIM_RhsimUnG0189700</name>
</gene>
<dbReference type="SUPFAM" id="SSF56112">
    <property type="entry name" value="Protein kinase-like (PK-like)"/>
    <property type="match status" value="1"/>
</dbReference>
<dbReference type="PROSITE" id="PS50011">
    <property type="entry name" value="PROTEIN_KINASE_DOM"/>
    <property type="match status" value="1"/>
</dbReference>
<comment type="caution">
    <text evidence="7">The sequence shown here is derived from an EMBL/GenBank/DDBJ whole genome shotgun (WGS) entry which is preliminary data.</text>
</comment>
<keyword evidence="5" id="KW-0472">Membrane</keyword>
<dbReference type="Gene3D" id="1.10.510.10">
    <property type="entry name" value="Transferase(Phosphotransferase) domain 1"/>
    <property type="match status" value="1"/>
</dbReference>
<protein>
    <recommendedName>
        <fullName evidence="6">Protein kinase domain-containing protein</fullName>
    </recommendedName>
</protein>
<evidence type="ECO:0000256" key="4">
    <source>
        <dbReference type="ARBA" id="ARBA00022840"/>
    </source>
</evidence>
<keyword evidence="4" id="KW-0067">ATP-binding</keyword>
<dbReference type="PANTHER" id="PTHR47976:SF66">
    <property type="entry name" value="G-TYPE LECTIN S-RECEPTOR-LIKE SERINE_THREONINE-PROTEIN KINASE SD2-5"/>
    <property type="match status" value="1"/>
</dbReference>
<dbReference type="Pfam" id="PF07714">
    <property type="entry name" value="PK_Tyr_Ser-Thr"/>
    <property type="match status" value="1"/>
</dbReference>
<evidence type="ECO:0000256" key="2">
    <source>
        <dbReference type="ARBA" id="ARBA00022729"/>
    </source>
</evidence>
<evidence type="ECO:0000256" key="3">
    <source>
        <dbReference type="ARBA" id="ARBA00022741"/>
    </source>
</evidence>
<evidence type="ECO:0000313" key="7">
    <source>
        <dbReference type="EMBL" id="KAF7112818.1"/>
    </source>
</evidence>
<accession>A0A834L3P3</accession>
<dbReference type="Gene3D" id="3.30.200.20">
    <property type="entry name" value="Phosphorylase Kinase, domain 1"/>
    <property type="match status" value="1"/>
</dbReference>
<keyword evidence="2" id="KW-0732">Signal</keyword>
<name>A0A834L3P3_RHOSS</name>
<feature type="transmembrane region" description="Helical" evidence="5">
    <location>
        <begin position="202"/>
        <end position="228"/>
    </location>
</feature>
<keyword evidence="3" id="KW-0547">Nucleotide-binding</keyword>
<proteinExistence type="predicted"/>
<evidence type="ECO:0000313" key="8">
    <source>
        <dbReference type="Proteomes" id="UP000626092"/>
    </source>
</evidence>
<dbReference type="AlphaFoldDB" id="A0A834L3P3"/>
<evidence type="ECO:0000256" key="1">
    <source>
        <dbReference type="ARBA" id="ARBA00022679"/>
    </source>
</evidence>
<dbReference type="InterPro" id="IPR001245">
    <property type="entry name" value="Ser-Thr/Tyr_kinase_cat_dom"/>
</dbReference>